<accession>A0A094N489</accession>
<proteinExistence type="predicted"/>
<evidence type="ECO:0000313" key="2">
    <source>
        <dbReference type="Proteomes" id="UP000053854"/>
    </source>
</evidence>
<evidence type="ECO:0000313" key="1">
    <source>
        <dbReference type="EMBL" id="KFZ61481.1"/>
    </source>
</evidence>
<keyword evidence="2" id="KW-1185">Reference proteome</keyword>
<reference evidence="1 2" key="1">
    <citation type="submission" date="2014-04" db="EMBL/GenBank/DDBJ databases">
        <title>Genome evolution of avian class.</title>
        <authorList>
            <person name="Zhang G."/>
            <person name="Li C."/>
        </authorList>
    </citation>
    <scope>NUCLEOTIDE SEQUENCE [LARGE SCALE GENOMIC DNA]</scope>
    <source>
        <strain evidence="1">BGI_N338</strain>
    </source>
</reference>
<dbReference type="AlphaFoldDB" id="A0A094N489"/>
<feature type="non-terminal residue" evidence="1">
    <location>
        <position position="74"/>
    </location>
</feature>
<gene>
    <name evidence="1" type="ORF">N338_11128</name>
</gene>
<name>A0A094N489_PODCR</name>
<dbReference type="OrthoDB" id="9396356at2759"/>
<organism evidence="1 2">
    <name type="scientific">Podiceps cristatus</name>
    <name type="common">Great crested grebe</name>
    <dbReference type="NCBI Taxonomy" id="345573"/>
    <lineage>
        <taxon>Eukaryota</taxon>
        <taxon>Metazoa</taxon>
        <taxon>Chordata</taxon>
        <taxon>Craniata</taxon>
        <taxon>Vertebrata</taxon>
        <taxon>Euteleostomi</taxon>
        <taxon>Archelosauria</taxon>
        <taxon>Archosauria</taxon>
        <taxon>Dinosauria</taxon>
        <taxon>Saurischia</taxon>
        <taxon>Theropoda</taxon>
        <taxon>Coelurosauria</taxon>
        <taxon>Aves</taxon>
        <taxon>Neognathae</taxon>
        <taxon>Neoaves</taxon>
        <taxon>Mirandornithes</taxon>
        <taxon>Podicipediformes</taxon>
        <taxon>Podicipedidae</taxon>
        <taxon>Podiceps</taxon>
    </lineage>
</organism>
<dbReference type="EMBL" id="KL265181">
    <property type="protein sequence ID" value="KFZ61481.1"/>
    <property type="molecule type" value="Genomic_DNA"/>
</dbReference>
<dbReference type="Proteomes" id="UP000053854">
    <property type="component" value="Unassembled WGS sequence"/>
</dbReference>
<protein>
    <submittedName>
        <fullName evidence="1">Uncharacterized protein</fullName>
    </submittedName>
</protein>
<sequence>SPALGSVCSSTTSFKLHLEAEVPVLTDLESWNSVVCSSKDPLEDSLFFLAVQLLSSSSVLLTLTDLGKNILHYT</sequence>
<feature type="non-terminal residue" evidence="1">
    <location>
        <position position="1"/>
    </location>
</feature>